<organism evidence="1 2">
    <name type="scientific">Vibrio variabilis</name>
    <dbReference type="NCBI Taxonomy" id="990271"/>
    <lineage>
        <taxon>Bacteria</taxon>
        <taxon>Pseudomonadati</taxon>
        <taxon>Pseudomonadota</taxon>
        <taxon>Gammaproteobacteria</taxon>
        <taxon>Vibrionales</taxon>
        <taxon>Vibrionaceae</taxon>
        <taxon>Vibrio</taxon>
    </lineage>
</organism>
<sequence length="80" mass="9170">MTIHHVPIERRFAKPSEKHLVDPDFLSLWGEHASGSLSWDDFKDNYCVVVLADGKCGKLMSLKDEMKYSGLTGRYRFHTA</sequence>
<comment type="caution">
    <text evidence="1">The sequence shown here is derived from an EMBL/GenBank/DDBJ whole genome shotgun (WGS) entry which is preliminary data.</text>
</comment>
<reference evidence="2" key="2">
    <citation type="submission" date="2014-09" db="EMBL/GenBank/DDBJ databases">
        <authorList>
            <consortium name="NBRP consortium"/>
            <person name="Sawabe T."/>
            <person name="Meirelles P."/>
            <person name="Nakanishi M."/>
            <person name="Sayaka M."/>
            <person name="Hattori M."/>
            <person name="Ohkuma M."/>
        </authorList>
    </citation>
    <scope>NUCLEOTIDE SEQUENCE [LARGE SCALE GENOMIC DNA]</scope>
    <source>
        <strain evidence="2">JCM 19239</strain>
    </source>
</reference>
<evidence type="ECO:0000313" key="1">
    <source>
        <dbReference type="EMBL" id="GAL28579.1"/>
    </source>
</evidence>
<accession>A0ABQ0JIJ0</accession>
<name>A0ABQ0JIJ0_9VIBR</name>
<keyword evidence="2" id="KW-1185">Reference proteome</keyword>
<protein>
    <submittedName>
        <fullName evidence="1">Uncharacterized protein</fullName>
    </submittedName>
</protein>
<evidence type="ECO:0000313" key="2">
    <source>
        <dbReference type="Proteomes" id="UP000029223"/>
    </source>
</evidence>
<dbReference type="EMBL" id="BBMS01000046">
    <property type="protein sequence ID" value="GAL28579.1"/>
    <property type="molecule type" value="Genomic_DNA"/>
</dbReference>
<dbReference type="Proteomes" id="UP000029223">
    <property type="component" value="Unassembled WGS sequence"/>
</dbReference>
<reference evidence="2" key="1">
    <citation type="submission" date="2014-09" db="EMBL/GenBank/DDBJ databases">
        <title>Vibrio variabilis JCM 19239. (C206) whole genome shotgun sequence.</title>
        <authorList>
            <person name="Sawabe T."/>
            <person name="Meirelles P."/>
            <person name="Nakanishi M."/>
            <person name="Sayaka M."/>
            <person name="Hattori M."/>
            <person name="Ohkuma M."/>
        </authorList>
    </citation>
    <scope>NUCLEOTIDE SEQUENCE [LARGE SCALE GENOMIC DNA]</scope>
    <source>
        <strain evidence="2">JCM 19239</strain>
    </source>
</reference>
<proteinExistence type="predicted"/>
<gene>
    <name evidence="1" type="ORF">JCM19239_5762</name>
</gene>